<dbReference type="EMBL" id="RZGR01000007">
    <property type="protein sequence ID" value="RUQ89501.1"/>
    <property type="molecule type" value="Genomic_DNA"/>
</dbReference>
<accession>A0A433JLD6</accession>
<comment type="cofactor">
    <cofactor evidence="1">
        <name>pyridoxal 5'-phosphate</name>
        <dbReference type="ChEBI" id="CHEBI:597326"/>
    </cofactor>
</comment>
<dbReference type="AlphaFoldDB" id="A0A433JLD6"/>
<evidence type="ECO:0000256" key="3">
    <source>
        <dbReference type="ARBA" id="ARBA00022898"/>
    </source>
</evidence>
<evidence type="ECO:0000259" key="4">
    <source>
        <dbReference type="Pfam" id="PF00155"/>
    </source>
</evidence>
<reference evidence="5 6" key="1">
    <citation type="submission" date="2018-12" db="EMBL/GenBank/DDBJ databases">
        <title>Legionella sp,whole genome shotgun sequence.</title>
        <authorList>
            <person name="Wu H."/>
        </authorList>
    </citation>
    <scope>NUCLEOTIDE SEQUENCE [LARGE SCALE GENOMIC DNA]</scope>
    <source>
        <strain evidence="6">km714</strain>
    </source>
</reference>
<feature type="domain" description="Aminotransferase class I/classII large" evidence="4">
    <location>
        <begin position="29"/>
        <end position="366"/>
    </location>
</feature>
<protein>
    <submittedName>
        <fullName evidence="5">Aminotransferase class I/II-fold pyridoxal phosphate-dependent enzyme</fullName>
    </submittedName>
</protein>
<dbReference type="InterPro" id="IPR015422">
    <property type="entry name" value="PyrdxlP-dep_Trfase_small"/>
</dbReference>
<organism evidence="5 6">
    <name type="scientific">Legionella septentrionalis</name>
    <dbReference type="NCBI Taxonomy" id="2498109"/>
    <lineage>
        <taxon>Bacteria</taxon>
        <taxon>Pseudomonadati</taxon>
        <taxon>Pseudomonadota</taxon>
        <taxon>Gammaproteobacteria</taxon>
        <taxon>Legionellales</taxon>
        <taxon>Legionellaceae</taxon>
        <taxon>Legionella</taxon>
    </lineage>
</organism>
<dbReference type="InterPro" id="IPR015424">
    <property type="entry name" value="PyrdxlP-dep_Trfase"/>
</dbReference>
<dbReference type="InterPro" id="IPR004839">
    <property type="entry name" value="Aminotransferase_I/II_large"/>
</dbReference>
<dbReference type="InterPro" id="IPR015421">
    <property type="entry name" value="PyrdxlP-dep_Trfase_major"/>
</dbReference>
<keyword evidence="2 5" id="KW-0808">Transferase</keyword>
<dbReference type="PANTHER" id="PTHR13693:SF100">
    <property type="entry name" value="8-AMINO-7-OXONONANOATE SYNTHASE"/>
    <property type="match status" value="1"/>
</dbReference>
<dbReference type="PANTHER" id="PTHR13693">
    <property type="entry name" value="CLASS II AMINOTRANSFERASE/8-AMINO-7-OXONONANOATE SYNTHASE"/>
    <property type="match status" value="1"/>
</dbReference>
<keyword evidence="6" id="KW-1185">Reference proteome</keyword>
<dbReference type="Gene3D" id="3.40.640.10">
    <property type="entry name" value="Type I PLP-dependent aspartate aminotransferase-like (Major domain)"/>
    <property type="match status" value="1"/>
</dbReference>
<evidence type="ECO:0000256" key="1">
    <source>
        <dbReference type="ARBA" id="ARBA00001933"/>
    </source>
</evidence>
<dbReference type="Proteomes" id="UP000288012">
    <property type="component" value="Unassembled WGS sequence"/>
</dbReference>
<sequence length="371" mass="40822">MLLDKLQQVTNALKGQGLLRRRQVSDESLLNFSSNDYLSLRSHPKIKKAYEKGARHYPTGSAGSMVVCGYHAIHKELEQTLASALEVDDCLLFASGYAANLSMAFLLANLKIPIVIDKSVHASIYDGLKLAGAPYQRYLHNNLSDLRAKTSALSESAVVITESIFSMSGQITPLAAMARELQNSAPVLLVDEAHGFGILGKEGLGGVHEQHLSQGQVPLRVIPFGKACAAAGAVVAGQKLWIEALLQYARPYIYSTGMSPAFAYGLLETVDIVRKADARRQKLSGLIAYFRQAINHSPLNWQISYSPIQQLRLGCPHQALRCAEMLRKHGIVCLPMREPTVCKQQTGLRVILNYAHEPEHIDFLLECLHRS</sequence>
<dbReference type="Pfam" id="PF00155">
    <property type="entry name" value="Aminotran_1_2"/>
    <property type="match status" value="1"/>
</dbReference>
<keyword evidence="3" id="KW-0663">Pyridoxal phosphate</keyword>
<dbReference type="GO" id="GO:0009102">
    <property type="term" value="P:biotin biosynthetic process"/>
    <property type="evidence" value="ECO:0007669"/>
    <property type="project" value="TreeGrafter"/>
</dbReference>
<proteinExistence type="predicted"/>
<gene>
    <name evidence="5" type="ORF">EKM59_03635</name>
</gene>
<name>A0A433JLD6_9GAMM</name>
<dbReference type="Gene3D" id="3.90.1150.10">
    <property type="entry name" value="Aspartate Aminotransferase, domain 1"/>
    <property type="match status" value="1"/>
</dbReference>
<dbReference type="GO" id="GO:0008483">
    <property type="term" value="F:transaminase activity"/>
    <property type="evidence" value="ECO:0007669"/>
    <property type="project" value="UniProtKB-KW"/>
</dbReference>
<comment type="caution">
    <text evidence="5">The sequence shown here is derived from an EMBL/GenBank/DDBJ whole genome shotgun (WGS) entry which is preliminary data.</text>
</comment>
<dbReference type="InterPro" id="IPR050087">
    <property type="entry name" value="AON_synthase_class-II"/>
</dbReference>
<keyword evidence="5" id="KW-0032">Aminotransferase</keyword>
<evidence type="ECO:0000313" key="5">
    <source>
        <dbReference type="EMBL" id="RUQ89501.1"/>
    </source>
</evidence>
<evidence type="ECO:0000256" key="2">
    <source>
        <dbReference type="ARBA" id="ARBA00022679"/>
    </source>
</evidence>
<dbReference type="GO" id="GO:0008710">
    <property type="term" value="F:8-amino-7-oxononanoate synthase activity"/>
    <property type="evidence" value="ECO:0007669"/>
    <property type="project" value="TreeGrafter"/>
</dbReference>
<dbReference type="SUPFAM" id="SSF53383">
    <property type="entry name" value="PLP-dependent transferases"/>
    <property type="match status" value="1"/>
</dbReference>
<dbReference type="GO" id="GO:0030170">
    <property type="term" value="F:pyridoxal phosphate binding"/>
    <property type="evidence" value="ECO:0007669"/>
    <property type="project" value="InterPro"/>
</dbReference>
<dbReference type="RefSeq" id="WP_126953936.1">
    <property type="nucleotide sequence ID" value="NZ_RZGR01000007.1"/>
</dbReference>
<evidence type="ECO:0000313" key="6">
    <source>
        <dbReference type="Proteomes" id="UP000288012"/>
    </source>
</evidence>